<dbReference type="EMBL" id="JABFDN010000007">
    <property type="protein sequence ID" value="NPU67660.1"/>
    <property type="molecule type" value="Genomic_DNA"/>
</dbReference>
<sequence>MAVTSMISTAKQRLKGGINQALSALGYRLVRADTADRLTGHFNPASWSGNGTAQPRRLTLLPAANAAPAMCTAHAPKFDPQKTPSQLADKIVAFQQNGVTVISTNPEKAAHFRETESFDRDVSNRHSAWDWAGNSVAPYTQDLQTGMPSAALVDYLHALFSGGDFDSFFRGVLGCPAKVANVRLVRSKPHLTEGVGPQEWHSDGCPAGVIRGVLYLCDVDEQTGPFQYRDANHREHTVLGKTGDLLVFDATRLMHRGSPPSHKTRSAIDLVFMPRMPDEEMTIMVVGMNHWPADPFFVKLPKERAADACDPISEGRGAASLY</sequence>
<proteinExistence type="predicted"/>
<dbReference type="Gene3D" id="2.60.120.620">
    <property type="entry name" value="q2cbj1_9rhob like domain"/>
    <property type="match status" value="1"/>
</dbReference>
<protein>
    <submittedName>
        <fullName evidence="1">2OG-Fe(II) oxygenase</fullName>
    </submittedName>
</protein>
<reference evidence="1" key="1">
    <citation type="submission" date="2020-05" db="EMBL/GenBank/DDBJ databases">
        <title>Nod-independent and nitrogen-fixing Bradyrhizobium aeschynomene sp. nov. isolated from nodules of Aeschynomene indica.</title>
        <authorList>
            <person name="Zhang Z."/>
        </authorList>
    </citation>
    <scope>NUCLEOTIDE SEQUENCE</scope>
    <source>
        <strain evidence="1">83012</strain>
    </source>
</reference>
<evidence type="ECO:0000313" key="1">
    <source>
        <dbReference type="EMBL" id="NPU67660.1"/>
    </source>
</evidence>
<dbReference type="RefSeq" id="WP_172112728.1">
    <property type="nucleotide sequence ID" value="NZ_JABFDN010000007.1"/>
</dbReference>
<keyword evidence="2" id="KW-1185">Reference proteome</keyword>
<organism evidence="1 2">
    <name type="scientific">Bradyrhizobium aeschynomenes</name>
    <dbReference type="NCBI Taxonomy" id="2734909"/>
    <lineage>
        <taxon>Bacteria</taxon>
        <taxon>Pseudomonadati</taxon>
        <taxon>Pseudomonadota</taxon>
        <taxon>Alphaproteobacteria</taxon>
        <taxon>Hyphomicrobiales</taxon>
        <taxon>Nitrobacteraceae</taxon>
        <taxon>Bradyrhizobium</taxon>
    </lineage>
</organism>
<comment type="caution">
    <text evidence="1">The sequence shown here is derived from an EMBL/GenBank/DDBJ whole genome shotgun (WGS) entry which is preliminary data.</text>
</comment>
<accession>A0ABX2CIZ6</accession>
<dbReference type="Proteomes" id="UP000886476">
    <property type="component" value="Unassembled WGS sequence"/>
</dbReference>
<gene>
    <name evidence="1" type="ORF">HL667_21840</name>
</gene>
<name>A0ABX2CIZ6_9BRAD</name>
<evidence type="ECO:0000313" key="2">
    <source>
        <dbReference type="Proteomes" id="UP000886476"/>
    </source>
</evidence>
<dbReference type="SUPFAM" id="SSF51197">
    <property type="entry name" value="Clavaminate synthase-like"/>
    <property type="match status" value="1"/>
</dbReference>